<dbReference type="Gene3D" id="3.40.50.1820">
    <property type="entry name" value="alpha/beta hydrolase"/>
    <property type="match status" value="1"/>
</dbReference>
<evidence type="ECO:0000313" key="4">
    <source>
        <dbReference type="Proteomes" id="UP001156903"/>
    </source>
</evidence>
<reference evidence="4" key="1">
    <citation type="journal article" date="2019" name="Int. J. Syst. Evol. Microbiol.">
        <title>The Global Catalogue of Microorganisms (GCM) 10K type strain sequencing project: providing services to taxonomists for standard genome sequencing and annotation.</title>
        <authorList>
            <consortium name="The Broad Institute Genomics Platform"/>
            <consortium name="The Broad Institute Genome Sequencing Center for Infectious Disease"/>
            <person name="Wu L."/>
            <person name="Ma J."/>
        </authorList>
    </citation>
    <scope>NUCLEOTIDE SEQUENCE [LARGE SCALE GENOMIC DNA]</scope>
    <source>
        <strain evidence="4">NBRC 109341</strain>
    </source>
</reference>
<sequence length="292" mass="30747">MRPLGFLCCALALWALVGRAQAALVETQIDVPVRVQDAWGRAVAQPIRVTVFADTTNPRPAPIALINHGRAPSASGRAALGRARYSDAARYLVGRGFVVAVPTRVGYGVSGGEDVEASGACAQRRYPAVFAAAAEQTLAVLEAVRQRPDVDPDRVLVLGQSFGGATAVALAAMNPPGVRAAINFAGGGGGSPERHPEQPCSPAQLAQLFAAYGRTARVPMLWVYADNDRYFGARLPREWHAAFTQAGGTAQFVQFGPQGADGHSLFTRFPATWQPVVSAFLDAQGFAAPAVR</sequence>
<feature type="signal peptide" evidence="1">
    <location>
        <begin position="1"/>
        <end position="22"/>
    </location>
</feature>
<dbReference type="SUPFAM" id="SSF53474">
    <property type="entry name" value="alpha/beta-Hydrolases"/>
    <property type="match status" value="1"/>
</dbReference>
<dbReference type="InterPro" id="IPR029058">
    <property type="entry name" value="AB_hydrolase_fold"/>
</dbReference>
<dbReference type="EMBL" id="BSPB01000009">
    <property type="protein sequence ID" value="GLS14164.1"/>
    <property type="molecule type" value="Genomic_DNA"/>
</dbReference>
<dbReference type="PANTHER" id="PTHR22946">
    <property type="entry name" value="DIENELACTONE HYDROLASE DOMAIN-CONTAINING PROTEIN-RELATED"/>
    <property type="match status" value="1"/>
</dbReference>
<evidence type="ECO:0000256" key="1">
    <source>
        <dbReference type="SAM" id="SignalP"/>
    </source>
</evidence>
<organism evidence="3 4">
    <name type="scientific">Hydrogenophaga electricum</name>
    <dbReference type="NCBI Taxonomy" id="1230953"/>
    <lineage>
        <taxon>Bacteria</taxon>
        <taxon>Pseudomonadati</taxon>
        <taxon>Pseudomonadota</taxon>
        <taxon>Betaproteobacteria</taxon>
        <taxon>Burkholderiales</taxon>
        <taxon>Comamonadaceae</taxon>
        <taxon>Hydrogenophaga</taxon>
    </lineage>
</organism>
<comment type="caution">
    <text evidence="3">The sequence shown here is derived from an EMBL/GenBank/DDBJ whole genome shotgun (WGS) entry which is preliminary data.</text>
</comment>
<feature type="chain" id="PRO_5046576507" evidence="1">
    <location>
        <begin position="23"/>
        <end position="292"/>
    </location>
</feature>
<dbReference type="GO" id="GO:0016787">
    <property type="term" value="F:hydrolase activity"/>
    <property type="evidence" value="ECO:0007669"/>
    <property type="project" value="UniProtKB-KW"/>
</dbReference>
<feature type="domain" description="Dienelactone hydrolase" evidence="2">
    <location>
        <begin position="87"/>
        <end position="255"/>
    </location>
</feature>
<keyword evidence="1" id="KW-0732">Signal</keyword>
<proteinExistence type="predicted"/>
<dbReference type="Pfam" id="PF01738">
    <property type="entry name" value="DLH"/>
    <property type="match status" value="1"/>
</dbReference>
<dbReference type="Proteomes" id="UP001156903">
    <property type="component" value="Unassembled WGS sequence"/>
</dbReference>
<gene>
    <name evidence="3" type="ORF">GCM10007935_15950</name>
</gene>
<protein>
    <submittedName>
        <fullName evidence="3">Dienelactone hydrolase</fullName>
    </submittedName>
</protein>
<keyword evidence="4" id="KW-1185">Reference proteome</keyword>
<name>A0ABQ6C348_9BURK</name>
<accession>A0ABQ6C348</accession>
<evidence type="ECO:0000313" key="3">
    <source>
        <dbReference type="EMBL" id="GLS14164.1"/>
    </source>
</evidence>
<dbReference type="InterPro" id="IPR050261">
    <property type="entry name" value="FrsA_esterase"/>
</dbReference>
<dbReference type="InterPro" id="IPR002925">
    <property type="entry name" value="Dienelactn_hydro"/>
</dbReference>
<keyword evidence="3" id="KW-0378">Hydrolase</keyword>
<evidence type="ECO:0000259" key="2">
    <source>
        <dbReference type="Pfam" id="PF01738"/>
    </source>
</evidence>
<dbReference type="RefSeq" id="WP_234266449.1">
    <property type="nucleotide sequence ID" value="NZ_BSPB01000009.1"/>
</dbReference>